<dbReference type="EC" id="2.4.99.-" evidence="7"/>
<dbReference type="InterPro" id="IPR001640">
    <property type="entry name" value="Lgt"/>
</dbReference>
<feature type="transmembrane region" description="Helical" evidence="6">
    <location>
        <begin position="241"/>
        <end position="260"/>
    </location>
</feature>
<organism evidence="7">
    <name type="scientific">metagenome</name>
    <dbReference type="NCBI Taxonomy" id="256318"/>
    <lineage>
        <taxon>unclassified sequences</taxon>
        <taxon>metagenomes</taxon>
    </lineage>
</organism>
<evidence type="ECO:0000256" key="6">
    <source>
        <dbReference type="SAM" id="Phobius"/>
    </source>
</evidence>
<feature type="transmembrane region" description="Helical" evidence="6">
    <location>
        <begin position="122"/>
        <end position="143"/>
    </location>
</feature>
<accession>A0A380TH82</accession>
<evidence type="ECO:0000256" key="1">
    <source>
        <dbReference type="ARBA" id="ARBA00022475"/>
    </source>
</evidence>
<dbReference type="GO" id="GO:0008961">
    <property type="term" value="F:phosphatidylglycerol-prolipoprotein diacylglyceryl transferase activity"/>
    <property type="evidence" value="ECO:0007669"/>
    <property type="project" value="InterPro"/>
</dbReference>
<evidence type="ECO:0000256" key="4">
    <source>
        <dbReference type="ARBA" id="ARBA00022989"/>
    </source>
</evidence>
<gene>
    <name evidence="7" type="primary">lgt</name>
    <name evidence="7" type="ORF">DF3PB_4210005</name>
</gene>
<protein>
    <submittedName>
        <fullName evidence="7">Prolipoprotein diacylglyceryl transferase</fullName>
        <ecNumber evidence="7">2.4.99.-</ecNumber>
    </submittedName>
</protein>
<dbReference type="HAMAP" id="MF_01147">
    <property type="entry name" value="Lgt"/>
    <property type="match status" value="1"/>
</dbReference>
<evidence type="ECO:0000313" key="7">
    <source>
        <dbReference type="EMBL" id="SUS07377.1"/>
    </source>
</evidence>
<evidence type="ECO:0000256" key="2">
    <source>
        <dbReference type="ARBA" id="ARBA00022679"/>
    </source>
</evidence>
<keyword evidence="4 6" id="KW-1133">Transmembrane helix</keyword>
<keyword evidence="5 6" id="KW-0472">Membrane</keyword>
<dbReference type="NCBIfam" id="TIGR00544">
    <property type="entry name" value="lgt"/>
    <property type="match status" value="1"/>
</dbReference>
<dbReference type="PANTHER" id="PTHR30589">
    <property type="entry name" value="PROLIPOPROTEIN DIACYLGLYCERYL TRANSFERASE"/>
    <property type="match status" value="1"/>
</dbReference>
<dbReference type="AlphaFoldDB" id="A0A380TH82"/>
<keyword evidence="7" id="KW-0449">Lipoprotein</keyword>
<keyword evidence="1" id="KW-1003">Cell membrane</keyword>
<keyword evidence="2 7" id="KW-0808">Transferase</keyword>
<evidence type="ECO:0000256" key="3">
    <source>
        <dbReference type="ARBA" id="ARBA00022692"/>
    </source>
</evidence>
<feature type="transmembrane region" description="Helical" evidence="6">
    <location>
        <begin position="58"/>
        <end position="78"/>
    </location>
</feature>
<keyword evidence="7" id="KW-0328">Glycosyltransferase</keyword>
<sequence>MLVIPYPVIDPVAVQIGPIAIRWYALAYLTGLIGGWLYARWLCRRPPALVTPLHIDDFLTWATLGVVLGGRLGFVLFVRPGYFFDNPLAALKIWQGGMSFHGGLLGVIVAGLIFCRRFRLPFFAFADILACAAPIGLGLGRIANFINNELVGRVATVPWAIVYPGWGPHPRHPSQLYEAGMEGVVLFVLLFVLALNEPVRRRLGLLSGIFLLGYGTFRTIAERFREMDAWIGILGPSLTLGQLLSLPMIAAGLFLIYRALRRPPAGTSPR</sequence>
<dbReference type="PROSITE" id="PS01311">
    <property type="entry name" value="LGT"/>
    <property type="match status" value="1"/>
</dbReference>
<dbReference type="GO" id="GO:0042158">
    <property type="term" value="P:lipoprotein biosynthetic process"/>
    <property type="evidence" value="ECO:0007669"/>
    <property type="project" value="InterPro"/>
</dbReference>
<dbReference type="EMBL" id="UIDG01000359">
    <property type="protein sequence ID" value="SUS07377.1"/>
    <property type="molecule type" value="Genomic_DNA"/>
</dbReference>
<evidence type="ECO:0000256" key="5">
    <source>
        <dbReference type="ARBA" id="ARBA00023136"/>
    </source>
</evidence>
<feature type="transmembrane region" description="Helical" evidence="6">
    <location>
        <begin position="20"/>
        <end position="38"/>
    </location>
</feature>
<feature type="transmembrane region" description="Helical" evidence="6">
    <location>
        <begin position="176"/>
        <end position="196"/>
    </location>
</feature>
<feature type="transmembrane region" description="Helical" evidence="6">
    <location>
        <begin position="203"/>
        <end position="221"/>
    </location>
</feature>
<dbReference type="Pfam" id="PF01790">
    <property type="entry name" value="LGT"/>
    <property type="match status" value="1"/>
</dbReference>
<name>A0A380TH82_9ZZZZ</name>
<dbReference type="GO" id="GO:0005886">
    <property type="term" value="C:plasma membrane"/>
    <property type="evidence" value="ECO:0007669"/>
    <property type="project" value="InterPro"/>
</dbReference>
<proteinExistence type="inferred from homology"/>
<keyword evidence="3 6" id="KW-0812">Transmembrane</keyword>
<dbReference type="PANTHER" id="PTHR30589:SF0">
    <property type="entry name" value="PHOSPHATIDYLGLYCEROL--PROLIPOPROTEIN DIACYLGLYCERYL TRANSFERASE"/>
    <property type="match status" value="1"/>
</dbReference>
<feature type="transmembrane region" description="Helical" evidence="6">
    <location>
        <begin position="98"/>
        <end position="115"/>
    </location>
</feature>
<reference evidence="7" key="1">
    <citation type="submission" date="2018-07" db="EMBL/GenBank/DDBJ databases">
        <authorList>
            <person name="Quirk P.G."/>
            <person name="Krulwich T.A."/>
        </authorList>
    </citation>
    <scope>NUCLEOTIDE SEQUENCE</scope>
</reference>